<dbReference type="GO" id="GO:0046872">
    <property type="term" value="F:metal ion binding"/>
    <property type="evidence" value="ECO:0007669"/>
    <property type="project" value="UniProtKB-KW"/>
</dbReference>
<gene>
    <name evidence="4" type="ORF">B7P43_G15415</name>
</gene>
<feature type="non-terminal residue" evidence="4">
    <location>
        <position position="1"/>
    </location>
</feature>
<keyword evidence="5" id="KW-1185">Reference proteome</keyword>
<dbReference type="AlphaFoldDB" id="A0A2J7Q1H9"/>
<dbReference type="InParanoid" id="A0A2J7Q1H9"/>
<evidence type="ECO:0000256" key="1">
    <source>
        <dbReference type="ARBA" id="ARBA00001968"/>
    </source>
</evidence>
<evidence type="ECO:0000313" key="4">
    <source>
        <dbReference type="EMBL" id="PNF22444.1"/>
    </source>
</evidence>
<dbReference type="OrthoDB" id="6581217at2759"/>
<accession>A0A2J7Q1H9</accession>
<organism evidence="4 5">
    <name type="scientific">Cryptotermes secundus</name>
    <dbReference type="NCBI Taxonomy" id="105785"/>
    <lineage>
        <taxon>Eukaryota</taxon>
        <taxon>Metazoa</taxon>
        <taxon>Ecdysozoa</taxon>
        <taxon>Arthropoda</taxon>
        <taxon>Hexapoda</taxon>
        <taxon>Insecta</taxon>
        <taxon>Pterygota</taxon>
        <taxon>Neoptera</taxon>
        <taxon>Polyneoptera</taxon>
        <taxon>Dictyoptera</taxon>
        <taxon>Blattodea</taxon>
        <taxon>Blattoidea</taxon>
        <taxon>Termitoidae</taxon>
        <taxon>Kalotermitidae</taxon>
        <taxon>Cryptotermitinae</taxon>
        <taxon>Cryptotermes</taxon>
    </lineage>
</organism>
<keyword evidence="2" id="KW-0479">Metal-binding</keyword>
<dbReference type="Proteomes" id="UP000235965">
    <property type="component" value="Unassembled WGS sequence"/>
</dbReference>
<evidence type="ECO:0000259" key="3">
    <source>
        <dbReference type="Pfam" id="PF13359"/>
    </source>
</evidence>
<dbReference type="STRING" id="105785.A0A2J7Q1H9"/>
<comment type="cofactor">
    <cofactor evidence="1">
        <name>a divalent metal cation</name>
        <dbReference type="ChEBI" id="CHEBI:60240"/>
    </cofactor>
</comment>
<sequence>PSTEEGWLKIAKEFDEKRNSPHCLGALDGKHVILQTPVNSGSEYFNYKHEFSIVFLLVWMEERKKFPIFFLGDEAFALSQHLMKVFPGMYPADSKKRVFNCRVCRARKVVENVFEISSSVFRVLSKPLLLQPENETLSVMAVAHLHNFLRRNKESFNLYSPLGSMDYEVEGKLKPGSWRNDNNEKRTSLLQLQRIPKRPPRTAMEIRNELADFFTKEGKIPCQNQHA</sequence>
<proteinExistence type="predicted"/>
<evidence type="ECO:0000313" key="5">
    <source>
        <dbReference type="Proteomes" id="UP000235965"/>
    </source>
</evidence>
<protein>
    <recommendedName>
        <fullName evidence="3">DDE Tnp4 domain-containing protein</fullName>
    </recommendedName>
</protein>
<comment type="caution">
    <text evidence="4">The sequence shown here is derived from an EMBL/GenBank/DDBJ whole genome shotgun (WGS) entry which is preliminary data.</text>
</comment>
<dbReference type="EMBL" id="NEVH01019406">
    <property type="protein sequence ID" value="PNF22444.1"/>
    <property type="molecule type" value="Genomic_DNA"/>
</dbReference>
<name>A0A2J7Q1H9_9NEOP</name>
<evidence type="ECO:0000256" key="2">
    <source>
        <dbReference type="ARBA" id="ARBA00022723"/>
    </source>
</evidence>
<dbReference type="Pfam" id="PF13359">
    <property type="entry name" value="DDE_Tnp_4"/>
    <property type="match status" value="1"/>
</dbReference>
<reference evidence="4 5" key="1">
    <citation type="submission" date="2017-12" db="EMBL/GenBank/DDBJ databases">
        <title>Hemimetabolous genomes reveal molecular basis of termite eusociality.</title>
        <authorList>
            <person name="Harrison M.C."/>
            <person name="Jongepier E."/>
            <person name="Robertson H.M."/>
            <person name="Arning N."/>
            <person name="Bitard-Feildel T."/>
            <person name="Chao H."/>
            <person name="Childers C.P."/>
            <person name="Dinh H."/>
            <person name="Doddapaneni H."/>
            <person name="Dugan S."/>
            <person name="Gowin J."/>
            <person name="Greiner C."/>
            <person name="Han Y."/>
            <person name="Hu H."/>
            <person name="Hughes D.S.T."/>
            <person name="Huylmans A.-K."/>
            <person name="Kemena C."/>
            <person name="Kremer L.P.M."/>
            <person name="Lee S.L."/>
            <person name="Lopez-Ezquerra A."/>
            <person name="Mallet L."/>
            <person name="Monroy-Kuhn J.M."/>
            <person name="Moser A."/>
            <person name="Murali S.C."/>
            <person name="Muzny D.M."/>
            <person name="Otani S."/>
            <person name="Piulachs M.-D."/>
            <person name="Poelchau M."/>
            <person name="Qu J."/>
            <person name="Schaub F."/>
            <person name="Wada-Katsumata A."/>
            <person name="Worley K.C."/>
            <person name="Xie Q."/>
            <person name="Ylla G."/>
            <person name="Poulsen M."/>
            <person name="Gibbs R.A."/>
            <person name="Schal C."/>
            <person name="Richards S."/>
            <person name="Belles X."/>
            <person name="Korb J."/>
            <person name="Bornberg-Bauer E."/>
        </authorList>
    </citation>
    <scope>NUCLEOTIDE SEQUENCE [LARGE SCALE GENOMIC DNA]</scope>
    <source>
        <tissue evidence="4">Whole body</tissue>
    </source>
</reference>
<feature type="domain" description="DDE Tnp4" evidence="3">
    <location>
        <begin position="69"/>
        <end position="147"/>
    </location>
</feature>
<dbReference type="InterPro" id="IPR027806">
    <property type="entry name" value="HARBI1_dom"/>
</dbReference>